<dbReference type="AlphaFoldDB" id="M5U9G9"/>
<accession>M5U9G9</accession>
<dbReference type="PATRIC" id="fig|1263870.3.peg.6303"/>
<comment type="caution">
    <text evidence="1">The sequence shown here is derived from an EMBL/GenBank/DDBJ whole genome shotgun (WGS) entry which is preliminary data.</text>
</comment>
<dbReference type="EMBL" id="ANOH01000413">
    <property type="protein sequence ID" value="EMI52633.1"/>
    <property type="molecule type" value="Genomic_DNA"/>
</dbReference>
<gene>
    <name evidence="1" type="ORF">RSSM_05944</name>
</gene>
<organism evidence="1 2">
    <name type="scientific">Rhodopirellula sallentina SM41</name>
    <dbReference type="NCBI Taxonomy" id="1263870"/>
    <lineage>
        <taxon>Bacteria</taxon>
        <taxon>Pseudomonadati</taxon>
        <taxon>Planctomycetota</taxon>
        <taxon>Planctomycetia</taxon>
        <taxon>Pirellulales</taxon>
        <taxon>Pirellulaceae</taxon>
        <taxon>Rhodopirellula</taxon>
    </lineage>
</organism>
<evidence type="ECO:0000313" key="2">
    <source>
        <dbReference type="Proteomes" id="UP000011885"/>
    </source>
</evidence>
<reference evidence="1 2" key="1">
    <citation type="journal article" date="2013" name="Mar. Genomics">
        <title>Expression of sulfatases in Rhodopirellula baltica and the diversity of sulfatases in the genus Rhodopirellula.</title>
        <authorList>
            <person name="Wegner C.E."/>
            <person name="Richter-Heitmann T."/>
            <person name="Klindworth A."/>
            <person name="Klockow C."/>
            <person name="Richter M."/>
            <person name="Achstetter T."/>
            <person name="Glockner F.O."/>
            <person name="Harder J."/>
        </authorList>
    </citation>
    <scope>NUCLEOTIDE SEQUENCE [LARGE SCALE GENOMIC DNA]</scope>
    <source>
        <strain evidence="1 2">SM41</strain>
    </source>
</reference>
<sequence length="66" mass="7896">MIFILKRNNPDQHYLVAGLERYAWKRCVHHKHGTRSSAVRKKPQDFPIRVTTHATRNQANRYNRPD</sequence>
<evidence type="ECO:0000313" key="1">
    <source>
        <dbReference type="EMBL" id="EMI52633.1"/>
    </source>
</evidence>
<protein>
    <submittedName>
        <fullName evidence="1">Uncharacterized protein</fullName>
    </submittedName>
</protein>
<proteinExistence type="predicted"/>
<keyword evidence="2" id="KW-1185">Reference proteome</keyword>
<dbReference type="Proteomes" id="UP000011885">
    <property type="component" value="Unassembled WGS sequence"/>
</dbReference>
<name>M5U9G9_9BACT</name>